<evidence type="ECO:0000313" key="6">
    <source>
        <dbReference type="EMBL" id="EYU21359.1"/>
    </source>
</evidence>
<dbReference type="GO" id="GO:0006890">
    <property type="term" value="P:retrograde vesicle-mediated transport, Golgi to endoplasmic reticulum"/>
    <property type="evidence" value="ECO:0000318"/>
    <property type="project" value="GO_Central"/>
</dbReference>
<comment type="subcellular location">
    <subcellularLocation>
        <location evidence="5">Cytoplasm</location>
    </subcellularLocation>
    <subcellularLocation>
        <location evidence="1 5">Golgi apparatus membrane</location>
        <topology evidence="1 5">Peripheral membrane protein</topology>
        <orientation evidence="5">Cytoplasmic side</orientation>
    </subcellularLocation>
    <subcellularLocation>
        <location evidence="5">Cytoplasmic vesicle</location>
        <location evidence="5">COPI-coated vesicle membrane</location>
        <topology evidence="5">Peripheral membrane protein</topology>
        <orientation evidence="5">Cytoplasmic side</orientation>
    </subcellularLocation>
</comment>
<evidence type="ECO:0000256" key="3">
    <source>
        <dbReference type="ARBA" id="ARBA00011775"/>
    </source>
</evidence>
<accession>A0A022Q0R3</accession>
<evidence type="ECO:0000256" key="1">
    <source>
        <dbReference type="ARBA" id="ARBA00004395"/>
    </source>
</evidence>
<comment type="function">
    <text evidence="5">The zeta subunit may be involved in regulating the coat assembly and, hence, the rate of biosynthetic protein transport due to its association-dissociation properties with the coatomer complex.</text>
</comment>
<dbReference type="AlphaFoldDB" id="A0A022Q0R3"/>
<dbReference type="GO" id="GO:0006891">
    <property type="term" value="P:intra-Golgi vesicle-mediated transport"/>
    <property type="evidence" value="ECO:0000318"/>
    <property type="project" value="GO_Central"/>
</dbReference>
<evidence type="ECO:0000256" key="4">
    <source>
        <dbReference type="ARBA" id="ARBA00023136"/>
    </source>
</evidence>
<dbReference type="InterPro" id="IPR039652">
    <property type="entry name" value="Coatomer_zeta"/>
</dbReference>
<keyword evidence="5" id="KW-0333">Golgi apparatus</keyword>
<keyword evidence="7" id="KW-1185">Reference proteome</keyword>
<dbReference type="STRING" id="4155.A0A022Q0R3"/>
<keyword evidence="5" id="KW-0931">ER-Golgi transport</keyword>
<keyword evidence="5" id="KW-0653">Protein transport</keyword>
<keyword evidence="5" id="KW-0963">Cytoplasm</keyword>
<dbReference type="GO" id="GO:0006886">
    <property type="term" value="P:intracellular protein transport"/>
    <property type="evidence" value="ECO:0000318"/>
    <property type="project" value="GO_Central"/>
</dbReference>
<sequence>EPCSAIKNILLSDSECERDAVKYYSDEWPTNNAKLAFEKSVCFHGKCKRLMLEQKFVQDLHFFVTAIPLRVFFEYS</sequence>
<feature type="non-terminal residue" evidence="6">
    <location>
        <position position="1"/>
    </location>
</feature>
<dbReference type="GO" id="GO:0030126">
    <property type="term" value="C:COPI vesicle coat"/>
    <property type="evidence" value="ECO:0000318"/>
    <property type="project" value="GO_Central"/>
</dbReference>
<comment type="subunit">
    <text evidence="3 5">Oligomeric complex that consists of at least the alpha, beta, beta', gamma, delta, epsilon and zeta subunits.</text>
</comment>
<gene>
    <name evidence="6" type="ORF">MIMGU_mgv11b022370mg</name>
</gene>
<keyword evidence="5" id="KW-0813">Transport</keyword>
<dbReference type="PANTHER" id="PTHR11043">
    <property type="entry name" value="ZETA-COAT PROTEIN"/>
    <property type="match status" value="1"/>
</dbReference>
<organism evidence="6 7">
    <name type="scientific">Erythranthe guttata</name>
    <name type="common">Yellow monkey flower</name>
    <name type="synonym">Mimulus guttatus</name>
    <dbReference type="NCBI Taxonomy" id="4155"/>
    <lineage>
        <taxon>Eukaryota</taxon>
        <taxon>Viridiplantae</taxon>
        <taxon>Streptophyta</taxon>
        <taxon>Embryophyta</taxon>
        <taxon>Tracheophyta</taxon>
        <taxon>Spermatophyta</taxon>
        <taxon>Magnoliopsida</taxon>
        <taxon>eudicotyledons</taxon>
        <taxon>Gunneridae</taxon>
        <taxon>Pentapetalae</taxon>
        <taxon>asterids</taxon>
        <taxon>lamiids</taxon>
        <taxon>Lamiales</taxon>
        <taxon>Phrymaceae</taxon>
        <taxon>Erythranthe</taxon>
    </lineage>
</organism>
<dbReference type="GO" id="GO:0000139">
    <property type="term" value="C:Golgi membrane"/>
    <property type="evidence" value="ECO:0007669"/>
    <property type="project" value="UniProtKB-SubCell"/>
</dbReference>
<reference evidence="6 7" key="1">
    <citation type="journal article" date="2013" name="Proc. Natl. Acad. Sci. U.S.A.">
        <title>Fine-scale variation in meiotic recombination in Mimulus inferred from population shotgun sequencing.</title>
        <authorList>
            <person name="Hellsten U."/>
            <person name="Wright K.M."/>
            <person name="Jenkins J."/>
            <person name="Shu S."/>
            <person name="Yuan Y."/>
            <person name="Wessler S.R."/>
            <person name="Schmutz J."/>
            <person name="Willis J.H."/>
            <person name="Rokhsar D.S."/>
        </authorList>
    </citation>
    <scope>NUCLEOTIDE SEQUENCE [LARGE SCALE GENOMIC DNA]</scope>
    <source>
        <strain evidence="7">cv. DUN x IM62</strain>
    </source>
</reference>
<evidence type="ECO:0000313" key="7">
    <source>
        <dbReference type="Proteomes" id="UP000030748"/>
    </source>
</evidence>
<name>A0A022Q0R3_ERYGU</name>
<evidence type="ECO:0000256" key="2">
    <source>
        <dbReference type="ARBA" id="ARBA00006972"/>
    </source>
</evidence>
<dbReference type="PANTHER" id="PTHR11043:SF28">
    <property type="entry name" value="COATOMER SUBUNIT ZETA-3"/>
    <property type="match status" value="1"/>
</dbReference>
<keyword evidence="5" id="KW-0968">Cytoplasmic vesicle</keyword>
<comment type="similarity">
    <text evidence="2 5">Belongs to the adaptor complexes small subunit family.</text>
</comment>
<evidence type="ECO:0000256" key="5">
    <source>
        <dbReference type="RuleBase" id="RU366053"/>
    </source>
</evidence>
<dbReference type="EMBL" id="KI632223">
    <property type="protein sequence ID" value="EYU21359.1"/>
    <property type="molecule type" value="Genomic_DNA"/>
</dbReference>
<dbReference type="eggNOG" id="KOG3343">
    <property type="taxonomic scope" value="Eukaryota"/>
</dbReference>
<proteinExistence type="inferred from homology"/>
<dbReference type="Proteomes" id="UP000030748">
    <property type="component" value="Unassembled WGS sequence"/>
</dbReference>
<keyword evidence="4 5" id="KW-0472">Membrane</keyword>
<protein>
    <recommendedName>
        <fullName evidence="5">Coatomer subunit zeta</fullName>
    </recommendedName>
</protein>